<evidence type="ECO:0000256" key="1">
    <source>
        <dbReference type="ARBA" id="ARBA00038069"/>
    </source>
</evidence>
<dbReference type="InterPro" id="IPR037045">
    <property type="entry name" value="S8pro/Inhibitor_I9_sf"/>
</dbReference>
<evidence type="ECO:0000313" key="3">
    <source>
        <dbReference type="EMBL" id="KAK8247015.1"/>
    </source>
</evidence>
<keyword evidence="4" id="KW-1185">Reference proteome</keyword>
<dbReference type="Proteomes" id="UP001492380">
    <property type="component" value="Unassembled WGS sequence"/>
</dbReference>
<gene>
    <name evidence="3" type="ORF">HDK90DRAFT_473320</name>
</gene>
<dbReference type="Gene3D" id="3.30.70.80">
    <property type="entry name" value="Peptidase S8 propeptide/proteinase inhibitor I9"/>
    <property type="match status" value="1"/>
</dbReference>
<accession>A0ABR1Z4Q7</accession>
<dbReference type="SUPFAM" id="SSF54897">
    <property type="entry name" value="Protease propeptides/inhibitors"/>
    <property type="match status" value="1"/>
</dbReference>
<protein>
    <recommendedName>
        <fullName evidence="5">Proteinase inhibitor, propeptide</fullName>
    </recommendedName>
</protein>
<feature type="signal peptide" evidence="2">
    <location>
        <begin position="1"/>
        <end position="19"/>
    </location>
</feature>
<evidence type="ECO:0000313" key="4">
    <source>
        <dbReference type="Proteomes" id="UP001492380"/>
    </source>
</evidence>
<comment type="similarity">
    <text evidence="1">Belongs to the protease inhibitor I9 family.</text>
</comment>
<organism evidence="3 4">
    <name type="scientific">Phyllosticta capitalensis</name>
    <dbReference type="NCBI Taxonomy" id="121624"/>
    <lineage>
        <taxon>Eukaryota</taxon>
        <taxon>Fungi</taxon>
        <taxon>Dikarya</taxon>
        <taxon>Ascomycota</taxon>
        <taxon>Pezizomycotina</taxon>
        <taxon>Dothideomycetes</taxon>
        <taxon>Dothideomycetes incertae sedis</taxon>
        <taxon>Botryosphaeriales</taxon>
        <taxon>Phyllostictaceae</taxon>
        <taxon>Phyllosticta</taxon>
    </lineage>
</organism>
<evidence type="ECO:0000256" key="2">
    <source>
        <dbReference type="SAM" id="SignalP"/>
    </source>
</evidence>
<proteinExistence type="inferred from homology"/>
<dbReference type="InterPro" id="IPR052471">
    <property type="entry name" value="PBI_I9"/>
</dbReference>
<sequence length="100" mass="10913">MKFYIISLLLALFAVCALGVAPPQRAVLVSYSNDTPDEILEQAKKAIIDAGGFITHEYKLIKGFAANAPTKILDSVQAWGSQYNALVEEDQQVHAYTARA</sequence>
<feature type="chain" id="PRO_5046341815" description="Proteinase inhibitor, propeptide" evidence="2">
    <location>
        <begin position="20"/>
        <end position="100"/>
    </location>
</feature>
<evidence type="ECO:0008006" key="5">
    <source>
        <dbReference type="Google" id="ProtNLM"/>
    </source>
</evidence>
<reference evidence="3 4" key="1">
    <citation type="submission" date="2024-04" db="EMBL/GenBank/DDBJ databases">
        <title>Phyllosticta paracitricarpa is synonymous to the EU quarantine fungus P. citricarpa based on phylogenomic analyses.</title>
        <authorList>
            <consortium name="Lawrence Berkeley National Laboratory"/>
            <person name="Van Ingen-Buijs V.A."/>
            <person name="Van Westerhoven A.C."/>
            <person name="Haridas S."/>
            <person name="Skiadas P."/>
            <person name="Martin F."/>
            <person name="Groenewald J.Z."/>
            <person name="Crous P.W."/>
            <person name="Seidl M.F."/>
        </authorList>
    </citation>
    <scope>NUCLEOTIDE SEQUENCE [LARGE SCALE GENOMIC DNA]</scope>
    <source>
        <strain evidence="3 4">CBS 123374</strain>
    </source>
</reference>
<keyword evidence="2" id="KW-0732">Signal</keyword>
<dbReference type="PANTHER" id="PTHR28288:SF1">
    <property type="entry name" value="INHIBITOR I9 DOMAIN-CONTAINING PROTEIN"/>
    <property type="match status" value="1"/>
</dbReference>
<comment type="caution">
    <text evidence="3">The sequence shown here is derived from an EMBL/GenBank/DDBJ whole genome shotgun (WGS) entry which is preliminary data.</text>
</comment>
<dbReference type="EMBL" id="JBBWRZ010000001">
    <property type="protein sequence ID" value="KAK8247015.1"/>
    <property type="molecule type" value="Genomic_DNA"/>
</dbReference>
<dbReference type="PANTHER" id="PTHR28288">
    <property type="entry name" value="PROTEASE B INHIBITOR 2"/>
    <property type="match status" value="1"/>
</dbReference>
<name>A0ABR1Z4Q7_9PEZI</name>